<gene>
    <name evidence="1" type="ordered locus">PCC7424_0915</name>
</gene>
<keyword evidence="2" id="KW-1185">Reference proteome</keyword>
<evidence type="ECO:0008006" key="3">
    <source>
        <dbReference type="Google" id="ProtNLM"/>
    </source>
</evidence>
<dbReference type="RefSeq" id="WP_012598318.1">
    <property type="nucleotide sequence ID" value="NC_011729.1"/>
</dbReference>
<dbReference type="KEGG" id="cyc:PCC7424_0915"/>
<dbReference type="OrthoDB" id="145933at2"/>
<dbReference type="STRING" id="65393.PCC7424_0915"/>
<dbReference type="Gene3D" id="3.40.50.300">
    <property type="entry name" value="P-loop containing nucleotide triphosphate hydrolases"/>
    <property type="match status" value="1"/>
</dbReference>
<dbReference type="AlphaFoldDB" id="B7KIG5"/>
<organism evidence="1 2">
    <name type="scientific">Gloeothece citriformis (strain PCC 7424)</name>
    <name type="common">Cyanothece sp. (strain PCC 7424)</name>
    <dbReference type="NCBI Taxonomy" id="65393"/>
    <lineage>
        <taxon>Bacteria</taxon>
        <taxon>Bacillati</taxon>
        <taxon>Cyanobacteriota</taxon>
        <taxon>Cyanophyceae</taxon>
        <taxon>Oscillatoriophycideae</taxon>
        <taxon>Chroococcales</taxon>
        <taxon>Aphanothecaceae</taxon>
        <taxon>Gloeothece</taxon>
        <taxon>Gloeothece citriformis</taxon>
    </lineage>
</organism>
<protein>
    <recommendedName>
        <fullName evidence="3">DUF1611 domain-containing protein</fullName>
    </recommendedName>
</protein>
<dbReference type="SUPFAM" id="SSF52540">
    <property type="entry name" value="P-loop containing nucleoside triphosphate hydrolases"/>
    <property type="match status" value="1"/>
</dbReference>
<name>B7KIG5_GLOC7</name>
<dbReference type="HOGENOM" id="CLU_062231_0_0_3"/>
<dbReference type="Proteomes" id="UP000002384">
    <property type="component" value="Chromosome"/>
</dbReference>
<sequence length="349" mass="37994">MYKHYFFTSMTRISDLATQPFDVQPIPREKWATGDYVVGEMISPLGQPAIIELSNGRMVEVFTGDKIVGAFGIRRATLEAVGDWQHINSDGYMEALTEGGLFGKATSVSFLLNNLPAMQYQGHIMRQNQKVCMKDFVSLSPPFPYTCPTIMMIGTSMSCGKTSTAKVIIRLLKQAGLKVVGAKLAGAGQYHDILSMQDAGADGIFDFVDVGLPSSVCPPQEFRSDVYQLLTKIAAENPDVVVAEVGASPFEPYNGEVVLEAMKEQICCTVLCAGDPYAVVGAIHEFGLQPDLISGIVTDTSAGVALVEKLTGIKAITIFNRESQEQLRQILTDKLSVKPLKQEQEQILI</sequence>
<proteinExistence type="predicted"/>
<accession>B7KIG5</accession>
<dbReference type="InterPro" id="IPR027417">
    <property type="entry name" value="P-loop_NTPase"/>
</dbReference>
<dbReference type="EMBL" id="CP001291">
    <property type="protein sequence ID" value="ACK69371.1"/>
    <property type="molecule type" value="Genomic_DNA"/>
</dbReference>
<evidence type="ECO:0000313" key="1">
    <source>
        <dbReference type="EMBL" id="ACK69371.1"/>
    </source>
</evidence>
<reference evidence="2" key="1">
    <citation type="journal article" date="2011" name="MBio">
        <title>Novel metabolic attributes of the genus Cyanothece, comprising a group of unicellular nitrogen-fixing Cyanobacteria.</title>
        <authorList>
            <person name="Bandyopadhyay A."/>
            <person name="Elvitigala T."/>
            <person name="Welsh E."/>
            <person name="Stockel J."/>
            <person name="Liberton M."/>
            <person name="Min H."/>
            <person name="Sherman L.A."/>
            <person name="Pakrasi H.B."/>
        </authorList>
    </citation>
    <scope>NUCLEOTIDE SEQUENCE [LARGE SCALE GENOMIC DNA]</scope>
    <source>
        <strain evidence="2">PCC 7424</strain>
    </source>
</reference>
<evidence type="ECO:0000313" key="2">
    <source>
        <dbReference type="Proteomes" id="UP000002384"/>
    </source>
</evidence>
<dbReference type="eggNOG" id="COG3367">
    <property type="taxonomic scope" value="Bacteria"/>
</dbReference>